<name>A0ABN2NEZ5_9PSEU</name>
<dbReference type="Proteomes" id="UP001500449">
    <property type="component" value="Unassembled WGS sequence"/>
</dbReference>
<dbReference type="RefSeq" id="WP_344422644.1">
    <property type="nucleotide sequence ID" value="NZ_BAAAQK010000021.1"/>
</dbReference>
<gene>
    <name evidence="3" type="ORF">GCM10009836_52980</name>
</gene>
<dbReference type="PANTHER" id="PTHR41534">
    <property type="entry name" value="BLR3401 PROTEIN"/>
    <property type="match status" value="1"/>
</dbReference>
<dbReference type="InterPro" id="IPR000391">
    <property type="entry name" value="Rng_hydr_dOase-bsu"/>
</dbReference>
<protein>
    <submittedName>
        <fullName evidence="3">3-phenylpropionate/cinnamic acid dioxygenase subunit beta</fullName>
    </submittedName>
</protein>
<dbReference type="SUPFAM" id="SSF54427">
    <property type="entry name" value="NTF2-like"/>
    <property type="match status" value="1"/>
</dbReference>
<dbReference type="Gene3D" id="3.10.450.50">
    <property type="match status" value="1"/>
</dbReference>
<dbReference type="NCBIfam" id="NF007479">
    <property type="entry name" value="PRK10069.1"/>
    <property type="match status" value="1"/>
</dbReference>
<keyword evidence="2" id="KW-0560">Oxidoreductase</keyword>
<evidence type="ECO:0000313" key="4">
    <source>
        <dbReference type="Proteomes" id="UP001500449"/>
    </source>
</evidence>
<dbReference type="GO" id="GO:0051213">
    <property type="term" value="F:dioxygenase activity"/>
    <property type="evidence" value="ECO:0007669"/>
    <property type="project" value="UniProtKB-KW"/>
</dbReference>
<organism evidence="3 4">
    <name type="scientific">Pseudonocardia ailaonensis</name>
    <dbReference type="NCBI Taxonomy" id="367279"/>
    <lineage>
        <taxon>Bacteria</taxon>
        <taxon>Bacillati</taxon>
        <taxon>Actinomycetota</taxon>
        <taxon>Actinomycetes</taxon>
        <taxon>Pseudonocardiales</taxon>
        <taxon>Pseudonocardiaceae</taxon>
        <taxon>Pseudonocardia</taxon>
    </lineage>
</organism>
<dbReference type="PANTHER" id="PTHR41534:SF2">
    <property type="entry name" value="3-PHENYLPROPIONATE_CINNAMIC ACID DIOXYGENASE SUBUNIT BETA"/>
    <property type="match status" value="1"/>
</dbReference>
<dbReference type="InterPro" id="IPR032710">
    <property type="entry name" value="NTF2-like_dom_sf"/>
</dbReference>
<evidence type="ECO:0000256" key="1">
    <source>
        <dbReference type="ARBA" id="ARBA00009570"/>
    </source>
</evidence>
<keyword evidence="3" id="KW-0223">Dioxygenase</keyword>
<sequence>MGTTDLDAVIAPDKLAAMYQQYEVEQFYTHEAALLDHSRFEEWVELFTDDTVYFMPIRRTVPRRNLAKEFTRRGEMAFFDDEKATLVGRVQKLATGTAWAEDPPSRTRHLVTNVRIVADRGTELTVETCFHLYRTRLKSEIDEWIGRREDVLRRTEDGLRIARRDIYLDQTILLSQNLSNFF</sequence>
<evidence type="ECO:0000256" key="2">
    <source>
        <dbReference type="ARBA" id="ARBA00023002"/>
    </source>
</evidence>
<reference evidence="3 4" key="1">
    <citation type="journal article" date="2019" name="Int. J. Syst. Evol. Microbiol.">
        <title>The Global Catalogue of Microorganisms (GCM) 10K type strain sequencing project: providing services to taxonomists for standard genome sequencing and annotation.</title>
        <authorList>
            <consortium name="The Broad Institute Genomics Platform"/>
            <consortium name="The Broad Institute Genome Sequencing Center for Infectious Disease"/>
            <person name="Wu L."/>
            <person name="Ma J."/>
        </authorList>
    </citation>
    <scope>NUCLEOTIDE SEQUENCE [LARGE SCALE GENOMIC DNA]</scope>
    <source>
        <strain evidence="3 4">JCM 16009</strain>
    </source>
</reference>
<evidence type="ECO:0000313" key="3">
    <source>
        <dbReference type="EMBL" id="GAA1865980.1"/>
    </source>
</evidence>
<comment type="similarity">
    <text evidence="1">Belongs to the bacterial ring-hydroxylating dioxygenase beta subunit family.</text>
</comment>
<accession>A0ABN2NEZ5</accession>
<keyword evidence="4" id="KW-1185">Reference proteome</keyword>
<dbReference type="CDD" id="cd00667">
    <property type="entry name" value="ring_hydroxylating_dioxygenases_beta"/>
    <property type="match status" value="1"/>
</dbReference>
<dbReference type="Pfam" id="PF00866">
    <property type="entry name" value="Ring_hydroxyl_B"/>
    <property type="match status" value="1"/>
</dbReference>
<proteinExistence type="inferred from homology"/>
<comment type="caution">
    <text evidence="3">The sequence shown here is derived from an EMBL/GenBank/DDBJ whole genome shotgun (WGS) entry which is preliminary data.</text>
</comment>
<dbReference type="EMBL" id="BAAAQK010000021">
    <property type="protein sequence ID" value="GAA1865980.1"/>
    <property type="molecule type" value="Genomic_DNA"/>
</dbReference>